<dbReference type="NCBIfam" id="NF004790">
    <property type="entry name" value="PRK06136.1"/>
    <property type="match status" value="1"/>
</dbReference>
<dbReference type="GO" id="GO:0019354">
    <property type="term" value="P:siroheme biosynthetic process"/>
    <property type="evidence" value="ECO:0007669"/>
    <property type="project" value="InterPro"/>
</dbReference>
<dbReference type="Gene3D" id="3.40.50.10090">
    <property type="match status" value="2"/>
</dbReference>
<evidence type="ECO:0000256" key="2">
    <source>
        <dbReference type="ARBA" id="ARBA00022603"/>
    </source>
</evidence>
<dbReference type="InterPro" id="IPR006366">
    <property type="entry name" value="CobA/CysG_C"/>
</dbReference>
<dbReference type="Gene3D" id="3.30.950.10">
    <property type="entry name" value="Methyltransferase, Cobalt-precorrin-4 Transmethylase, Domain 2"/>
    <property type="match status" value="1"/>
</dbReference>
<dbReference type="InterPro" id="IPR014777">
    <property type="entry name" value="4pyrrole_Mease_sub1"/>
</dbReference>
<dbReference type="InterPro" id="IPR003754">
    <property type="entry name" value="4pyrrol_synth_uPrphyn_synth"/>
</dbReference>
<dbReference type="Pfam" id="PF00590">
    <property type="entry name" value="TP_methylase"/>
    <property type="match status" value="1"/>
</dbReference>
<keyword evidence="3 6" id="KW-0808">Transferase</keyword>
<keyword evidence="10" id="KW-1185">Reference proteome</keyword>
<dbReference type="GO" id="GO:0004851">
    <property type="term" value="F:uroporphyrin-III C-methyltransferase activity"/>
    <property type="evidence" value="ECO:0007669"/>
    <property type="project" value="UniProtKB-EC"/>
</dbReference>
<dbReference type="Gene3D" id="3.40.1010.10">
    <property type="entry name" value="Cobalt-precorrin-4 Transmethylase, Domain 1"/>
    <property type="match status" value="1"/>
</dbReference>
<evidence type="ECO:0000256" key="4">
    <source>
        <dbReference type="ARBA" id="ARBA00022691"/>
    </source>
</evidence>
<dbReference type="SUPFAM" id="SSF69618">
    <property type="entry name" value="HemD-like"/>
    <property type="match status" value="1"/>
</dbReference>
<keyword evidence="5" id="KW-0627">Porphyrin biosynthesis</keyword>
<comment type="caution">
    <text evidence="9">The sequence shown here is derived from an EMBL/GenBank/DDBJ whole genome shotgun (WGS) entry which is preliminary data.</text>
</comment>
<evidence type="ECO:0000256" key="6">
    <source>
        <dbReference type="RuleBase" id="RU003960"/>
    </source>
</evidence>
<evidence type="ECO:0000313" key="10">
    <source>
        <dbReference type="Proteomes" id="UP000724672"/>
    </source>
</evidence>
<reference evidence="9" key="1">
    <citation type="submission" date="2019-12" db="EMBL/GenBank/DDBJ databases">
        <title>Clostridiaceae gen. nov. sp. nov., isolated from sediment in Xinjiang, China.</title>
        <authorList>
            <person name="Zhang R."/>
        </authorList>
    </citation>
    <scope>NUCLEOTIDE SEQUENCE</scope>
    <source>
        <strain evidence="9">D2Q-11</strain>
    </source>
</reference>
<keyword evidence="4" id="KW-0949">S-adenosyl-L-methionine</keyword>
<evidence type="ECO:0000256" key="5">
    <source>
        <dbReference type="ARBA" id="ARBA00023244"/>
    </source>
</evidence>
<dbReference type="Pfam" id="PF02602">
    <property type="entry name" value="HEM4"/>
    <property type="match status" value="1"/>
</dbReference>
<dbReference type="EC" id="2.1.1.107" evidence="1"/>
<gene>
    <name evidence="9" type="primary">cobA</name>
    <name evidence="9" type="ORF">GOQ27_05430</name>
</gene>
<dbReference type="CDD" id="cd11642">
    <property type="entry name" value="SUMT"/>
    <property type="match status" value="1"/>
</dbReference>
<dbReference type="EMBL" id="WSFT01000023">
    <property type="protein sequence ID" value="MBS4537892.1"/>
    <property type="molecule type" value="Genomic_DNA"/>
</dbReference>
<dbReference type="RefSeq" id="WP_203365821.1">
    <property type="nucleotide sequence ID" value="NZ_WSFT01000023.1"/>
</dbReference>
<evidence type="ECO:0000313" key="9">
    <source>
        <dbReference type="EMBL" id="MBS4537892.1"/>
    </source>
</evidence>
<evidence type="ECO:0000259" key="8">
    <source>
        <dbReference type="Pfam" id="PF02602"/>
    </source>
</evidence>
<keyword evidence="2 6" id="KW-0489">Methyltransferase</keyword>
<proteinExistence type="inferred from homology"/>
<dbReference type="InterPro" id="IPR035996">
    <property type="entry name" value="4pyrrol_Methylase_sf"/>
</dbReference>
<dbReference type="PROSITE" id="PS00840">
    <property type="entry name" value="SUMT_2"/>
    <property type="match status" value="1"/>
</dbReference>
<dbReference type="GO" id="GO:0004852">
    <property type="term" value="F:uroporphyrinogen-III synthase activity"/>
    <property type="evidence" value="ECO:0007669"/>
    <property type="project" value="InterPro"/>
</dbReference>
<dbReference type="Proteomes" id="UP000724672">
    <property type="component" value="Unassembled WGS sequence"/>
</dbReference>
<dbReference type="FunFam" id="3.30.950.10:FF:000001">
    <property type="entry name" value="Siroheme synthase"/>
    <property type="match status" value="1"/>
</dbReference>
<dbReference type="InterPro" id="IPR014776">
    <property type="entry name" value="4pyrrole_Mease_sub2"/>
</dbReference>
<dbReference type="SUPFAM" id="SSF53790">
    <property type="entry name" value="Tetrapyrrole methylase"/>
    <property type="match status" value="1"/>
</dbReference>
<organism evidence="9 10">
    <name type="scientific">Anaeromonas frigoriresistens</name>
    <dbReference type="NCBI Taxonomy" id="2683708"/>
    <lineage>
        <taxon>Bacteria</taxon>
        <taxon>Bacillati</taxon>
        <taxon>Bacillota</taxon>
        <taxon>Tissierellia</taxon>
        <taxon>Tissierellales</taxon>
        <taxon>Thermohalobacteraceae</taxon>
        <taxon>Anaeromonas</taxon>
    </lineage>
</organism>
<evidence type="ECO:0000256" key="3">
    <source>
        <dbReference type="ARBA" id="ARBA00022679"/>
    </source>
</evidence>
<dbReference type="PANTHER" id="PTHR45790:SF3">
    <property type="entry name" value="S-ADENOSYL-L-METHIONINE-DEPENDENT UROPORPHYRINOGEN III METHYLTRANSFERASE, CHLOROPLASTIC"/>
    <property type="match status" value="1"/>
</dbReference>
<feature type="domain" description="Tetrapyrrole biosynthesis uroporphyrinogen III synthase" evidence="8">
    <location>
        <begin position="265"/>
        <end position="491"/>
    </location>
</feature>
<dbReference type="NCBIfam" id="TIGR01469">
    <property type="entry name" value="cobA_cysG_Cterm"/>
    <property type="match status" value="1"/>
</dbReference>
<dbReference type="CDD" id="cd06578">
    <property type="entry name" value="HemD"/>
    <property type="match status" value="1"/>
</dbReference>
<protein>
    <recommendedName>
        <fullName evidence="1">uroporphyrinogen-III C-methyltransferase</fullName>
        <ecNumber evidence="1">2.1.1.107</ecNumber>
    </recommendedName>
</protein>
<comment type="similarity">
    <text evidence="6">Belongs to the precorrin methyltransferase family.</text>
</comment>
<dbReference type="InterPro" id="IPR036108">
    <property type="entry name" value="4pyrrol_syn_uPrphyn_synt_sf"/>
</dbReference>
<dbReference type="InterPro" id="IPR050161">
    <property type="entry name" value="Siro_Cobalamin_biosynth"/>
</dbReference>
<evidence type="ECO:0000256" key="1">
    <source>
        <dbReference type="ARBA" id="ARBA00012162"/>
    </source>
</evidence>
<sequence>MKGKVYLVGAGPGDFNLITYKGMELLKKAEVLVYDRLINKRYLKEVKEDCELIYVGKKPNNHIMKQKDINNLLVDKAREGKLVVRLKGGDPYVFGRGGEEGQILYDNNVNFEVVPGITSTIGGLTYGGIPITHRDYSSSFHVFTGHTKNDDELNFETIAKLKGTLVFVMGMKNLPNITQDLIHHGMNSDTPVAIIHQATTSNQKVLVGTLNNIYQKVKEKGISSPSLTVIGDVVRLRDKLNFFEEKQLLGKNIIITRSRAQNSSLLEKIEALGGNSIELPTIKIEKIEKNEKLKYTIKNIKDYSYIIFTSVNGIKIFFEELFEMGYDSRVLKDLKIVSIGKSTNKLLRDYGLVSDITPEKSVSESLVDELKLIVNKNDNILIPRGNQGREYLIEELEKFCAVEEVVIYNTVMEDKYKEVSNLIKVNKIDYITFTSSSTVKNFIKILGFENIHLLKKIKIISIGPITSKTIEDFNLKVYKEAQESTINGIIESLVTSTKEE</sequence>
<dbReference type="GO" id="GO:0032259">
    <property type="term" value="P:methylation"/>
    <property type="evidence" value="ECO:0007669"/>
    <property type="project" value="UniProtKB-KW"/>
</dbReference>
<feature type="domain" description="Tetrapyrrole methylase" evidence="7">
    <location>
        <begin position="4"/>
        <end position="212"/>
    </location>
</feature>
<dbReference type="PANTHER" id="PTHR45790">
    <property type="entry name" value="SIROHEME SYNTHASE-RELATED"/>
    <property type="match status" value="1"/>
</dbReference>
<name>A0A942Z6S4_9FIRM</name>
<dbReference type="InterPro" id="IPR000878">
    <property type="entry name" value="4pyrrol_Mease"/>
</dbReference>
<dbReference type="AlphaFoldDB" id="A0A942Z6S4"/>
<evidence type="ECO:0000259" key="7">
    <source>
        <dbReference type="Pfam" id="PF00590"/>
    </source>
</evidence>
<accession>A0A942Z6S4</accession>
<dbReference type="InterPro" id="IPR003043">
    <property type="entry name" value="Uropor_MeTrfase_CS"/>
</dbReference>
<dbReference type="FunFam" id="3.40.1010.10:FF:000001">
    <property type="entry name" value="Siroheme synthase"/>
    <property type="match status" value="1"/>
</dbReference>